<feature type="region of interest" description="Disordered" evidence="1">
    <location>
        <begin position="16"/>
        <end position="36"/>
    </location>
</feature>
<keyword evidence="3" id="KW-1185">Reference proteome</keyword>
<dbReference type="RefSeq" id="WP_379764718.1">
    <property type="nucleotide sequence ID" value="NZ_JBHSXI010000001.1"/>
</dbReference>
<accession>A0ABD5UIJ8</accession>
<proteinExistence type="predicted"/>
<organism evidence="2 3">
    <name type="scientific">Halorubrum trueperi</name>
    <dbReference type="NCBI Taxonomy" id="2004704"/>
    <lineage>
        <taxon>Archaea</taxon>
        <taxon>Methanobacteriati</taxon>
        <taxon>Methanobacteriota</taxon>
        <taxon>Stenosarchaea group</taxon>
        <taxon>Halobacteria</taxon>
        <taxon>Halobacteriales</taxon>
        <taxon>Haloferacaceae</taxon>
        <taxon>Halorubrum</taxon>
    </lineage>
</organism>
<comment type="caution">
    <text evidence="2">The sequence shown here is derived from an EMBL/GenBank/DDBJ whole genome shotgun (WGS) entry which is preliminary data.</text>
</comment>
<evidence type="ECO:0000256" key="1">
    <source>
        <dbReference type="SAM" id="MobiDB-lite"/>
    </source>
</evidence>
<reference evidence="2 3" key="1">
    <citation type="journal article" date="2019" name="Int. J. Syst. Evol. Microbiol.">
        <title>The Global Catalogue of Microorganisms (GCM) 10K type strain sequencing project: providing services to taxonomists for standard genome sequencing and annotation.</title>
        <authorList>
            <consortium name="The Broad Institute Genomics Platform"/>
            <consortium name="The Broad Institute Genome Sequencing Center for Infectious Disease"/>
            <person name="Wu L."/>
            <person name="Ma J."/>
        </authorList>
    </citation>
    <scope>NUCLEOTIDE SEQUENCE [LARGE SCALE GENOMIC DNA]</scope>
    <source>
        <strain evidence="2 3">Y73</strain>
    </source>
</reference>
<name>A0ABD5UIJ8_9EURY</name>
<evidence type="ECO:0008006" key="4">
    <source>
        <dbReference type="Google" id="ProtNLM"/>
    </source>
</evidence>
<evidence type="ECO:0000313" key="2">
    <source>
        <dbReference type="EMBL" id="MFC6888066.1"/>
    </source>
</evidence>
<dbReference type="EMBL" id="JBHSXI010000001">
    <property type="protein sequence ID" value="MFC6888066.1"/>
    <property type="molecule type" value="Genomic_DNA"/>
</dbReference>
<evidence type="ECO:0000313" key="3">
    <source>
        <dbReference type="Proteomes" id="UP001596333"/>
    </source>
</evidence>
<gene>
    <name evidence="2" type="ORF">ACFQEY_03205</name>
</gene>
<protein>
    <recommendedName>
        <fullName evidence="4">Conditioned medium-induced protein 4</fullName>
    </recommendedName>
</protein>
<dbReference type="AlphaFoldDB" id="A0ABD5UIJ8"/>
<feature type="compositionally biased region" description="Basic and acidic residues" evidence="1">
    <location>
        <begin position="207"/>
        <end position="217"/>
    </location>
</feature>
<sequence length="226" mass="24694">MDEKTSDLRDIFVDATGSDTVTERQSESRGTLTGRDEAAVDDRVRELIATMRDRYGFSTGLDDGAYARIARGRFEFDDDEALSAALAADDSLALDVDSDALDADDSLALDVAPATVRDARLDLHLVRETDREVDDAAFEYADLKALTAEGNSIVECADELDADPDTVAKYARVARVDLTSTRANDRYRDEFRDLLTDAEIEGSHAAAAREDGLKEATEDIETDVSL</sequence>
<dbReference type="Proteomes" id="UP001596333">
    <property type="component" value="Unassembled WGS sequence"/>
</dbReference>
<feature type="region of interest" description="Disordered" evidence="1">
    <location>
        <begin position="203"/>
        <end position="226"/>
    </location>
</feature>